<dbReference type="PANTHER" id="PTHR21277">
    <property type="entry name" value="TRANSCRIPTIONAL ADAPTER 1"/>
    <property type="match status" value="1"/>
</dbReference>
<feature type="region of interest" description="Disordered" evidence="1">
    <location>
        <begin position="117"/>
        <end position="165"/>
    </location>
</feature>
<dbReference type="InterPro" id="IPR024738">
    <property type="entry name" value="Hfi1/Tada1"/>
</dbReference>
<accession>A0ABD3DVV7</accession>
<reference evidence="3" key="1">
    <citation type="journal article" date="2024" name="IScience">
        <title>Strigolactones Initiate the Formation of Haustorium-like Structures in Castilleja.</title>
        <authorList>
            <person name="Buerger M."/>
            <person name="Peterson D."/>
            <person name="Chory J."/>
        </authorList>
    </citation>
    <scope>NUCLEOTIDE SEQUENCE [LARGE SCALE GENOMIC DNA]</scope>
</reference>
<dbReference type="PANTHER" id="PTHR21277:SF29">
    <property type="entry name" value="TRANSCRIPTIONAL REGULATOR OF RNA POLII, SAGA, SUBUNIT"/>
    <property type="match status" value="1"/>
</dbReference>
<sequence>MTTINSVSKMPANRHYPRIDTIELKNHIKMKLGPQKSDKYFNLLNKYLSLRLSKSEFDKLCIGLLGRENIALHNGLIRSIVKNACVANAPLNKYAKAQSSLIPKVTNGYQTSLQLLRDVSPRSPRKGRTPILRDRKDRPSPLGPNGKAHIVSGEDTGPKTQEQQSATEILLSLGSRPPVEVTSEEGEEVEQMATSPGIHSQARSPLKAPFGISFCSKENGKAVDSGNMCYNDTGLPDTSALMKRLEQKLVVEGLNVSTCGVHMINNGLDVFLKRLIKPCLDLAGTRPEPKSYVSMKDFEVAMRSNPRILGENWPLVLEKVVFGASDDYMDG</sequence>
<dbReference type="Proteomes" id="UP001632038">
    <property type="component" value="Unassembled WGS sequence"/>
</dbReference>
<protein>
    <recommendedName>
        <fullName evidence="4">Transcriptional coactivator Hfi1/Transcriptional adapter 1</fullName>
    </recommendedName>
</protein>
<dbReference type="AlphaFoldDB" id="A0ABD3DVV7"/>
<organism evidence="2 3">
    <name type="scientific">Castilleja foliolosa</name>
    <dbReference type="NCBI Taxonomy" id="1961234"/>
    <lineage>
        <taxon>Eukaryota</taxon>
        <taxon>Viridiplantae</taxon>
        <taxon>Streptophyta</taxon>
        <taxon>Embryophyta</taxon>
        <taxon>Tracheophyta</taxon>
        <taxon>Spermatophyta</taxon>
        <taxon>Magnoliopsida</taxon>
        <taxon>eudicotyledons</taxon>
        <taxon>Gunneridae</taxon>
        <taxon>Pentapetalae</taxon>
        <taxon>asterids</taxon>
        <taxon>lamiids</taxon>
        <taxon>Lamiales</taxon>
        <taxon>Orobanchaceae</taxon>
        <taxon>Pedicularideae</taxon>
        <taxon>Castillejinae</taxon>
        <taxon>Castilleja</taxon>
    </lineage>
</organism>
<comment type="caution">
    <text evidence="2">The sequence shown here is derived from an EMBL/GenBank/DDBJ whole genome shotgun (WGS) entry which is preliminary data.</text>
</comment>
<dbReference type="Pfam" id="PF12767">
    <property type="entry name" value="SAGA-Tad1"/>
    <property type="match status" value="1"/>
</dbReference>
<proteinExistence type="predicted"/>
<keyword evidence="3" id="KW-1185">Reference proteome</keyword>
<gene>
    <name evidence="2" type="ORF">CASFOL_011565</name>
</gene>
<evidence type="ECO:0000313" key="3">
    <source>
        <dbReference type="Proteomes" id="UP001632038"/>
    </source>
</evidence>
<evidence type="ECO:0000313" key="2">
    <source>
        <dbReference type="EMBL" id="KAL3646385.1"/>
    </source>
</evidence>
<evidence type="ECO:0008006" key="4">
    <source>
        <dbReference type="Google" id="ProtNLM"/>
    </source>
</evidence>
<dbReference type="EMBL" id="JAVIJP010000013">
    <property type="protein sequence ID" value="KAL3646385.1"/>
    <property type="molecule type" value="Genomic_DNA"/>
</dbReference>
<evidence type="ECO:0000256" key="1">
    <source>
        <dbReference type="SAM" id="MobiDB-lite"/>
    </source>
</evidence>
<name>A0ABD3DVV7_9LAMI</name>